<feature type="binding site" evidence="5">
    <location>
        <position position="205"/>
    </location>
    <ligand>
        <name>FMN</name>
        <dbReference type="ChEBI" id="CHEBI:58210"/>
    </ligand>
</feature>
<feature type="chain" id="PRO_5041339649" description="FMN hydroxy acid dehydrogenase domain-containing protein" evidence="6">
    <location>
        <begin position="20"/>
        <end position="386"/>
    </location>
</feature>
<dbReference type="Gene3D" id="3.20.20.70">
    <property type="entry name" value="Aldolase class I"/>
    <property type="match status" value="2"/>
</dbReference>
<evidence type="ECO:0000259" key="7">
    <source>
        <dbReference type="PROSITE" id="PS51349"/>
    </source>
</evidence>
<dbReference type="SUPFAM" id="SSF51395">
    <property type="entry name" value="FMN-linked oxidoreductases"/>
    <property type="match status" value="1"/>
</dbReference>
<feature type="binding site" evidence="5">
    <location>
        <position position="154"/>
    </location>
    <ligand>
        <name>FMN</name>
        <dbReference type="ChEBI" id="CHEBI:58210"/>
    </ligand>
</feature>
<accession>A0AA39L637</accession>
<feature type="binding site" evidence="5">
    <location>
        <position position="179"/>
    </location>
    <ligand>
        <name>glyoxylate</name>
        <dbReference type="ChEBI" id="CHEBI:36655"/>
    </ligand>
</feature>
<feature type="binding site" evidence="5">
    <location>
        <begin position="332"/>
        <end position="333"/>
    </location>
    <ligand>
        <name>FMN</name>
        <dbReference type="ChEBI" id="CHEBI:58210"/>
    </ligand>
</feature>
<dbReference type="EMBL" id="JAPDFR010000007">
    <property type="protein sequence ID" value="KAK0385340.1"/>
    <property type="molecule type" value="Genomic_DNA"/>
</dbReference>
<dbReference type="InterPro" id="IPR012133">
    <property type="entry name" value="Alpha-hydoxy_acid_DH_FMN"/>
</dbReference>
<feature type="binding site" evidence="5">
    <location>
        <begin position="309"/>
        <end position="313"/>
    </location>
    <ligand>
        <name>FMN</name>
        <dbReference type="ChEBI" id="CHEBI:58210"/>
    </ligand>
</feature>
<evidence type="ECO:0000256" key="5">
    <source>
        <dbReference type="PIRSR" id="PIRSR000138-2"/>
    </source>
</evidence>
<evidence type="ECO:0000256" key="4">
    <source>
        <dbReference type="PIRSR" id="PIRSR000138-1"/>
    </source>
</evidence>
<dbReference type="PANTHER" id="PTHR10578:SF140">
    <property type="entry name" value="FMN HYDROXY ACID DEHYDROGENASE DOMAIN-CONTAINING PROTEIN"/>
    <property type="match status" value="1"/>
</dbReference>
<dbReference type="Proteomes" id="UP001175261">
    <property type="component" value="Unassembled WGS sequence"/>
</dbReference>
<dbReference type="InterPro" id="IPR000262">
    <property type="entry name" value="FMN-dep_DH"/>
</dbReference>
<feature type="signal peptide" evidence="6">
    <location>
        <begin position="1"/>
        <end position="19"/>
    </location>
</feature>
<feature type="binding site" evidence="5">
    <location>
        <position position="70"/>
    </location>
    <ligand>
        <name>glyoxylate</name>
        <dbReference type="ChEBI" id="CHEBI:36655"/>
    </ligand>
</feature>
<keyword evidence="6" id="KW-0732">Signal</keyword>
<dbReference type="PROSITE" id="PS00557">
    <property type="entry name" value="FMN_HYDROXY_ACID_DH_1"/>
    <property type="match status" value="1"/>
</dbReference>
<feature type="binding site" evidence="5">
    <location>
        <begin position="125"/>
        <end position="127"/>
    </location>
    <ligand>
        <name>FMN</name>
        <dbReference type="ChEBI" id="CHEBI:58210"/>
    </ligand>
</feature>
<dbReference type="Pfam" id="PF01070">
    <property type="entry name" value="FMN_dh"/>
    <property type="match status" value="2"/>
</dbReference>
<feature type="binding site" evidence="5">
    <location>
        <position position="273"/>
    </location>
    <ligand>
        <name>FMN</name>
        <dbReference type="ChEBI" id="CHEBI:58210"/>
    </ligand>
</feature>
<feature type="binding site" evidence="5">
    <location>
        <position position="251"/>
    </location>
    <ligand>
        <name>FMN</name>
        <dbReference type="ChEBI" id="CHEBI:58210"/>
    </ligand>
</feature>
<comment type="similarity">
    <text evidence="3">Belongs to the FMN-dependent alpha-hydroxy acid dehydrogenase family.</text>
</comment>
<keyword evidence="9" id="KW-1185">Reference proteome</keyword>
<feature type="domain" description="FMN hydroxy acid dehydrogenase" evidence="7">
    <location>
        <begin position="44"/>
        <end position="382"/>
    </location>
</feature>
<evidence type="ECO:0000256" key="1">
    <source>
        <dbReference type="ARBA" id="ARBA00001917"/>
    </source>
</evidence>
<organism evidence="8 9">
    <name type="scientific">Sarocladium strictum</name>
    <name type="common">Black bundle disease fungus</name>
    <name type="synonym">Acremonium strictum</name>
    <dbReference type="NCBI Taxonomy" id="5046"/>
    <lineage>
        <taxon>Eukaryota</taxon>
        <taxon>Fungi</taxon>
        <taxon>Dikarya</taxon>
        <taxon>Ascomycota</taxon>
        <taxon>Pezizomycotina</taxon>
        <taxon>Sordariomycetes</taxon>
        <taxon>Hypocreomycetidae</taxon>
        <taxon>Hypocreales</taxon>
        <taxon>Sarocladiaceae</taxon>
        <taxon>Sarocladium</taxon>
    </lineage>
</organism>
<keyword evidence="5" id="KW-0288">FMN</keyword>
<name>A0AA39L637_SARSR</name>
<dbReference type="PROSITE" id="PS51349">
    <property type="entry name" value="FMN_HYDROXY_ACID_DH_2"/>
    <property type="match status" value="1"/>
</dbReference>
<feature type="binding site" evidence="5">
    <location>
        <position position="177"/>
    </location>
    <ligand>
        <name>FMN</name>
        <dbReference type="ChEBI" id="CHEBI:58210"/>
    </ligand>
</feature>
<keyword evidence="5" id="KW-0285">Flavoprotein</keyword>
<dbReference type="InterPro" id="IPR037396">
    <property type="entry name" value="FMN_HAD"/>
</dbReference>
<dbReference type="AlphaFoldDB" id="A0AA39L637"/>
<dbReference type="GO" id="GO:0010181">
    <property type="term" value="F:FMN binding"/>
    <property type="evidence" value="ECO:0007669"/>
    <property type="project" value="InterPro"/>
</dbReference>
<keyword evidence="2" id="KW-0560">Oxidoreductase</keyword>
<dbReference type="PANTHER" id="PTHR10578">
    <property type="entry name" value="S -2-HYDROXY-ACID OXIDASE-RELATED"/>
    <property type="match status" value="1"/>
</dbReference>
<reference evidence="8" key="1">
    <citation type="submission" date="2022-10" db="EMBL/GenBank/DDBJ databases">
        <title>Determination and structural analysis of whole genome sequence of Sarocladium strictum F4-1.</title>
        <authorList>
            <person name="Hu L."/>
            <person name="Jiang Y."/>
        </authorList>
    </citation>
    <scope>NUCLEOTIDE SEQUENCE</scope>
    <source>
        <strain evidence="8">F4-1</strain>
    </source>
</reference>
<evidence type="ECO:0000256" key="3">
    <source>
        <dbReference type="ARBA" id="ARBA00024042"/>
    </source>
</evidence>
<gene>
    <name evidence="8" type="ORF">NLU13_7816</name>
</gene>
<dbReference type="GO" id="GO:0016491">
    <property type="term" value="F:oxidoreductase activity"/>
    <property type="evidence" value="ECO:0007669"/>
    <property type="project" value="UniProtKB-KW"/>
</dbReference>
<feature type="binding site" evidence="5">
    <location>
        <position position="275"/>
    </location>
    <ligand>
        <name>glyoxylate</name>
        <dbReference type="ChEBI" id="CHEBI:36655"/>
    </ligand>
</feature>
<dbReference type="InterPro" id="IPR013785">
    <property type="entry name" value="Aldolase_TIM"/>
</dbReference>
<proteinExistence type="inferred from homology"/>
<comment type="caution">
    <text evidence="8">The sequence shown here is derived from an EMBL/GenBank/DDBJ whole genome shotgun (WGS) entry which is preliminary data.</text>
</comment>
<dbReference type="PIRSF" id="PIRSF000138">
    <property type="entry name" value="Al-hdrx_acd_dh"/>
    <property type="match status" value="1"/>
</dbReference>
<protein>
    <recommendedName>
        <fullName evidence="7">FMN hydroxy acid dehydrogenase domain-containing protein</fullName>
    </recommendedName>
</protein>
<evidence type="ECO:0000256" key="6">
    <source>
        <dbReference type="SAM" id="SignalP"/>
    </source>
</evidence>
<evidence type="ECO:0000313" key="8">
    <source>
        <dbReference type="EMBL" id="KAK0385340.1"/>
    </source>
</evidence>
<comment type="cofactor">
    <cofactor evidence="1">
        <name>FMN</name>
        <dbReference type="ChEBI" id="CHEBI:58210"/>
    </cofactor>
</comment>
<evidence type="ECO:0000256" key="2">
    <source>
        <dbReference type="ARBA" id="ARBA00023002"/>
    </source>
</evidence>
<evidence type="ECO:0000313" key="9">
    <source>
        <dbReference type="Proteomes" id="UP001175261"/>
    </source>
</evidence>
<feature type="binding site" evidence="5">
    <location>
        <position position="214"/>
    </location>
    <ligand>
        <name>glyoxylate</name>
        <dbReference type="ChEBI" id="CHEBI:36655"/>
    </ligand>
</feature>
<sequence length="386" mass="42288">MRTAQIYSASALLVGGALAARPFLNEPDTGIDQALKDVPVGQLPDLKDMVGLPDFDWAARHYLPIENYTYYRNGAGGEWSYMANLEVFQQYHFRPRVLVDITNVEKTLPTTMLGYNFSAPFYISPCARAERGNPGAELNLVKGAAEGDILYIPSEYSAYTMEQIYEARAEGQVLWQQVYLSGNDTANAQVLARAEKNGAKAIVFTVDSAAGSIRQRAARYGVGSANSQFQPFTWDLYHRLTNMTDLPIVLKGISNYEDAVLAVKHGVPAIILSNHGGRQLDTTQTSLETALEIFNEAPEVFKKIEVYADGGVRYGADVLKLLALGVRAVGLGRPFMLANVFGVDGVTRVVELMKQEIAVSAGNLGLADLKNITSHYVRWTSRGYSG</sequence>
<feature type="active site" description="Proton acceptor" evidence="4">
    <location>
        <position position="275"/>
    </location>
</feature>
<feature type="binding site" evidence="5">
    <location>
        <position position="278"/>
    </location>
    <ligand>
        <name>glyoxylate</name>
        <dbReference type="ChEBI" id="CHEBI:36655"/>
    </ligand>
</feature>
<dbReference type="InterPro" id="IPR008259">
    <property type="entry name" value="FMN_hydac_DH_AS"/>
</dbReference>